<dbReference type="Gene3D" id="1.10.630.10">
    <property type="entry name" value="Cytochrome P450"/>
    <property type="match status" value="1"/>
</dbReference>
<dbReference type="GO" id="GO:0016705">
    <property type="term" value="F:oxidoreductase activity, acting on paired donors, with incorporation or reduction of molecular oxygen"/>
    <property type="evidence" value="ECO:0007669"/>
    <property type="project" value="InterPro"/>
</dbReference>
<comment type="cofactor">
    <cofactor evidence="7">
        <name>heme</name>
        <dbReference type="ChEBI" id="CHEBI:30413"/>
    </cofactor>
</comment>
<proteinExistence type="inferred from homology"/>
<dbReference type="EMBL" id="LJIW01000001">
    <property type="protein sequence ID" value="PNG95461.1"/>
    <property type="molecule type" value="Genomic_DNA"/>
</dbReference>
<feature type="binding site" description="axial binding residue" evidence="7">
    <location>
        <position position="408"/>
    </location>
    <ligand>
        <name>heme</name>
        <dbReference type="ChEBI" id="CHEBI:30413"/>
    </ligand>
    <ligandPart>
        <name>Fe</name>
        <dbReference type="ChEBI" id="CHEBI:18248"/>
    </ligandPart>
</feature>
<dbReference type="Proteomes" id="UP000236520">
    <property type="component" value="Unassembled WGS sequence"/>
</dbReference>
<keyword evidence="2 7" id="KW-0349">Heme</keyword>
<evidence type="ECO:0000313" key="9">
    <source>
        <dbReference type="EMBL" id="PNG95461.1"/>
    </source>
</evidence>
<evidence type="ECO:0000313" key="10">
    <source>
        <dbReference type="Proteomes" id="UP000236520"/>
    </source>
</evidence>
<dbReference type="PANTHER" id="PTHR24291:SF50">
    <property type="entry name" value="BIFUNCTIONAL ALBAFLAVENONE MONOOXYGENASE_TERPENE SYNTHASE"/>
    <property type="match status" value="1"/>
</dbReference>
<evidence type="ECO:0000256" key="5">
    <source>
        <dbReference type="ARBA" id="ARBA00023004"/>
    </source>
</evidence>
<evidence type="ECO:0000256" key="8">
    <source>
        <dbReference type="RuleBase" id="RU000461"/>
    </source>
</evidence>
<dbReference type="GO" id="GO:0004497">
    <property type="term" value="F:monooxygenase activity"/>
    <property type="evidence" value="ECO:0007669"/>
    <property type="project" value="UniProtKB-KW"/>
</dbReference>
<dbReference type="InterPro" id="IPR001128">
    <property type="entry name" value="Cyt_P450"/>
</dbReference>
<dbReference type="PRINTS" id="PR00465">
    <property type="entry name" value="EP450IV"/>
</dbReference>
<organism evidence="9 10">
    <name type="scientific">Streptomyces malaysiensis</name>
    <dbReference type="NCBI Taxonomy" id="92644"/>
    <lineage>
        <taxon>Bacteria</taxon>
        <taxon>Bacillati</taxon>
        <taxon>Actinomycetota</taxon>
        <taxon>Actinomycetes</taxon>
        <taxon>Kitasatosporales</taxon>
        <taxon>Streptomycetaceae</taxon>
        <taxon>Streptomyces</taxon>
        <taxon>Streptomyces violaceusniger group</taxon>
    </lineage>
</organism>
<dbReference type="PROSITE" id="PS00086">
    <property type="entry name" value="CYTOCHROME_P450"/>
    <property type="match status" value="1"/>
</dbReference>
<sequence>MKDIFRMRTAQHPATRHWRHALAPGGLPLAGHALLMGRKPLQFLASLPAHGDLVELRLGPRPVFLPCHPELVQQVLVNARIYDTGGPVKEKAKPILGNGLITSDWADHRRQRRLVQPAFQAARIAKYAEVMEEECAAESTAWSARRPIDVSHEMLALTARVTARALFSTDMAPHAVAEIQHCLPIVVEGAYRQAIDPTGLLARLPLAANRRFDDALHRLNQLIDRMIDDYKAADDGDRGDVLSALFAAQDDETGGTMSDQEIHDQVMTLLLAGIETTASALTWTWFLLGRNPRAEAALHAEVDEVLGGRAPVYADVPRLAHTQRVFSEALRLFPPAWLFTRTTTEATELGGRRLPPGSDVLISPYVMHRDPALFPDPESFDPDRWLPERAKDVARNSYLPFGGGSRKCIGDVFGMTEATLALAAIAGRWRMRPIPGTKIRPRPQMSLTAGPLRMIPEPR</sequence>
<keyword evidence="5 7" id="KW-0408">Iron</keyword>
<dbReference type="Pfam" id="PF00067">
    <property type="entry name" value="p450"/>
    <property type="match status" value="1"/>
</dbReference>
<dbReference type="AlphaFoldDB" id="A0A2J7Z5A3"/>
<evidence type="ECO:0000256" key="7">
    <source>
        <dbReference type="PIRSR" id="PIRSR602403-1"/>
    </source>
</evidence>
<dbReference type="InterPro" id="IPR036396">
    <property type="entry name" value="Cyt_P450_sf"/>
</dbReference>
<keyword evidence="3 7" id="KW-0479">Metal-binding</keyword>
<dbReference type="PANTHER" id="PTHR24291">
    <property type="entry name" value="CYTOCHROME P450 FAMILY 4"/>
    <property type="match status" value="1"/>
</dbReference>
<dbReference type="InterPro" id="IPR017972">
    <property type="entry name" value="Cyt_P450_CS"/>
</dbReference>
<dbReference type="InterPro" id="IPR002403">
    <property type="entry name" value="Cyt_P450_E_grp-IV"/>
</dbReference>
<evidence type="ECO:0000256" key="6">
    <source>
        <dbReference type="ARBA" id="ARBA00023033"/>
    </source>
</evidence>
<name>A0A2J7Z5A3_STRMQ</name>
<dbReference type="PRINTS" id="PR00385">
    <property type="entry name" value="P450"/>
</dbReference>
<dbReference type="GO" id="GO:0005506">
    <property type="term" value="F:iron ion binding"/>
    <property type="evidence" value="ECO:0007669"/>
    <property type="project" value="InterPro"/>
</dbReference>
<reference evidence="9 10" key="1">
    <citation type="submission" date="2015-09" db="EMBL/GenBank/DDBJ databases">
        <title>Genome sequence, genome mining and natural product profiling of a biocontrol bacterium Streptomyces malaysiensis F913.</title>
        <authorList>
            <person name="Xu Y."/>
            <person name="Wei J."/>
            <person name="Xie J."/>
            <person name="Li T."/>
            <person name="Zhou Z."/>
        </authorList>
    </citation>
    <scope>NUCLEOTIDE SEQUENCE [LARGE SCALE GENOMIC DNA]</scope>
    <source>
        <strain evidence="9 10">F913</strain>
    </source>
</reference>
<comment type="similarity">
    <text evidence="1 8">Belongs to the cytochrome P450 family.</text>
</comment>
<keyword evidence="4 8" id="KW-0560">Oxidoreductase</keyword>
<dbReference type="CDD" id="cd11049">
    <property type="entry name" value="CYP170A1-like"/>
    <property type="match status" value="1"/>
</dbReference>
<evidence type="ECO:0000256" key="2">
    <source>
        <dbReference type="ARBA" id="ARBA00022617"/>
    </source>
</evidence>
<dbReference type="SUPFAM" id="SSF48264">
    <property type="entry name" value="Cytochrome P450"/>
    <property type="match status" value="1"/>
</dbReference>
<accession>A0A2J7Z5A3</accession>
<evidence type="ECO:0000256" key="4">
    <source>
        <dbReference type="ARBA" id="ARBA00023002"/>
    </source>
</evidence>
<evidence type="ECO:0000256" key="1">
    <source>
        <dbReference type="ARBA" id="ARBA00010617"/>
    </source>
</evidence>
<evidence type="ECO:0000256" key="3">
    <source>
        <dbReference type="ARBA" id="ARBA00022723"/>
    </source>
</evidence>
<comment type="caution">
    <text evidence="9">The sequence shown here is derived from an EMBL/GenBank/DDBJ whole genome shotgun (WGS) entry which is preliminary data.</text>
</comment>
<protein>
    <submittedName>
        <fullName evidence="9">Pentalenene oxygenase</fullName>
    </submittedName>
</protein>
<dbReference type="InterPro" id="IPR050196">
    <property type="entry name" value="Cytochrome_P450_Monoox"/>
</dbReference>
<keyword evidence="10" id="KW-1185">Reference proteome</keyword>
<gene>
    <name evidence="9" type="ORF">SMF913_11486</name>
</gene>
<dbReference type="GO" id="GO:0020037">
    <property type="term" value="F:heme binding"/>
    <property type="evidence" value="ECO:0007669"/>
    <property type="project" value="InterPro"/>
</dbReference>
<keyword evidence="6 8" id="KW-0503">Monooxygenase</keyword>